<dbReference type="InterPro" id="IPR046373">
    <property type="entry name" value="Acyl-CoA_Oxase/DH_mid-dom_sf"/>
</dbReference>
<keyword evidence="4" id="KW-0274">FAD</keyword>
<dbReference type="Gene3D" id="1.10.540.10">
    <property type="entry name" value="Acyl-CoA dehydrogenase/oxidase, N-terminal domain"/>
    <property type="match status" value="1"/>
</dbReference>
<evidence type="ECO:0000256" key="4">
    <source>
        <dbReference type="ARBA" id="ARBA00022827"/>
    </source>
</evidence>
<dbReference type="RefSeq" id="WP_046909948.1">
    <property type="nucleotide sequence ID" value="NZ_BAAAXG010000026.1"/>
</dbReference>
<dbReference type="PANTHER" id="PTHR43884:SF20">
    <property type="entry name" value="ACYL-COA DEHYDROGENASE FADE28"/>
    <property type="match status" value="1"/>
</dbReference>
<evidence type="ECO:0000259" key="7">
    <source>
        <dbReference type="Pfam" id="PF02771"/>
    </source>
</evidence>
<dbReference type="PANTHER" id="PTHR43884">
    <property type="entry name" value="ACYL-COA DEHYDROGENASE"/>
    <property type="match status" value="1"/>
</dbReference>
<comment type="caution">
    <text evidence="8">The sequence shown here is derived from an EMBL/GenBank/DDBJ whole genome shotgun (WGS) entry which is preliminary data.</text>
</comment>
<dbReference type="SUPFAM" id="SSF47203">
    <property type="entry name" value="Acyl-CoA dehydrogenase C-terminal domain-like"/>
    <property type="match status" value="1"/>
</dbReference>
<dbReference type="InterPro" id="IPR037069">
    <property type="entry name" value="AcylCoA_DH/ox_N_sf"/>
</dbReference>
<evidence type="ECO:0000256" key="5">
    <source>
        <dbReference type="ARBA" id="ARBA00023002"/>
    </source>
</evidence>
<feature type="domain" description="Acyl-CoA dehydrogenase/oxidase C-terminal" evidence="6">
    <location>
        <begin position="263"/>
        <end position="391"/>
    </location>
</feature>
<dbReference type="InterPro" id="IPR013786">
    <property type="entry name" value="AcylCoA_DH/ox_N"/>
</dbReference>
<reference evidence="8 9" key="1">
    <citation type="submission" date="2015-05" db="EMBL/GenBank/DDBJ databases">
        <title>Draft Genome assembly of Streptomyces showdoensis.</title>
        <authorList>
            <person name="Thapa K.K."/>
            <person name="Metsa-Ketela M."/>
        </authorList>
    </citation>
    <scope>NUCLEOTIDE SEQUENCE [LARGE SCALE GENOMIC DNA]</scope>
    <source>
        <strain evidence="8 9">ATCC 15227</strain>
    </source>
</reference>
<dbReference type="GO" id="GO:0050660">
    <property type="term" value="F:flavin adenine dinucleotide binding"/>
    <property type="evidence" value="ECO:0007669"/>
    <property type="project" value="InterPro"/>
</dbReference>
<gene>
    <name evidence="8" type="ORF">VO63_23575</name>
</gene>
<keyword evidence="3" id="KW-0285">Flavoprotein</keyword>
<comment type="similarity">
    <text evidence="2">Belongs to the acyl-CoA dehydrogenase family.</text>
</comment>
<evidence type="ECO:0000256" key="1">
    <source>
        <dbReference type="ARBA" id="ARBA00001974"/>
    </source>
</evidence>
<comment type="cofactor">
    <cofactor evidence="1">
        <name>FAD</name>
        <dbReference type="ChEBI" id="CHEBI:57692"/>
    </cofactor>
</comment>
<dbReference type="Gene3D" id="2.40.110.10">
    <property type="entry name" value="Butyryl-CoA Dehydrogenase, subunit A, domain 2"/>
    <property type="match status" value="1"/>
</dbReference>
<protein>
    <submittedName>
        <fullName evidence="8">Acyl-CoA dehydrogenase</fullName>
    </submittedName>
</protein>
<keyword evidence="9" id="KW-1185">Reference proteome</keyword>
<keyword evidence="5" id="KW-0560">Oxidoreductase</keyword>
<accession>A0A2P2GIM6</accession>
<dbReference type="InterPro" id="IPR036250">
    <property type="entry name" value="AcylCo_DH-like_C"/>
</dbReference>
<dbReference type="Gene3D" id="1.20.140.10">
    <property type="entry name" value="Butyryl-CoA Dehydrogenase, subunit A, domain 3"/>
    <property type="match status" value="1"/>
</dbReference>
<dbReference type="Proteomes" id="UP000265325">
    <property type="component" value="Unassembled WGS sequence"/>
</dbReference>
<dbReference type="Pfam" id="PF02771">
    <property type="entry name" value="Acyl-CoA_dh_N"/>
    <property type="match status" value="1"/>
</dbReference>
<feature type="domain" description="Acyl-CoA dehydrogenase/oxidase N-terminal" evidence="7">
    <location>
        <begin position="7"/>
        <end position="119"/>
    </location>
</feature>
<name>A0A2P2GIM6_STREW</name>
<proteinExistence type="inferred from homology"/>
<evidence type="ECO:0000313" key="8">
    <source>
        <dbReference type="EMBL" id="KKZ71376.1"/>
    </source>
</evidence>
<dbReference type="SUPFAM" id="SSF56645">
    <property type="entry name" value="Acyl-CoA dehydrogenase NM domain-like"/>
    <property type="match status" value="1"/>
</dbReference>
<dbReference type="OrthoDB" id="8677713at2"/>
<evidence type="ECO:0000256" key="2">
    <source>
        <dbReference type="ARBA" id="ARBA00009347"/>
    </source>
</evidence>
<dbReference type="Pfam" id="PF00441">
    <property type="entry name" value="Acyl-CoA_dh_1"/>
    <property type="match status" value="1"/>
</dbReference>
<sequence>MRTAAVTEEQQEIRRTLRELLAQRAGPAEIRAAVATPEGYDAGLWATLAGTLGLPAIALPEEYGGVARGPAALALACEETGRALAPSPLLATAVLVAPLIAALGTERQRAELLPRIADGSLTCALAVPGGSLPLALGLTGDNAAEPWAGGGRSGGVQATRPAGGEHWSLYGEAVHVLDGHSAGLLLVAAHAGGFPRSRTLLFLVRGAEGAAGLVRRRQPALDATRSQATIQLRDVPAELLGEETGEAPTVLAALAATGRTAAVALAAEAVGAARAALDHAVARLGAGERPGGPAGSLRAVEPRLAELLVQVESARSLTFCAALDGAEPEAGALALAQALEALRAAAAETARPHGGIGVTGEHDAQLYFKRAAADELLFGPAHRLRARAAERSGLFGEVA</sequence>
<evidence type="ECO:0000256" key="3">
    <source>
        <dbReference type="ARBA" id="ARBA00022630"/>
    </source>
</evidence>
<dbReference type="InterPro" id="IPR009100">
    <property type="entry name" value="AcylCoA_DH/oxidase_NM_dom_sf"/>
</dbReference>
<dbReference type="GO" id="GO:0003995">
    <property type="term" value="F:acyl-CoA dehydrogenase activity"/>
    <property type="evidence" value="ECO:0007669"/>
    <property type="project" value="TreeGrafter"/>
</dbReference>
<dbReference type="AlphaFoldDB" id="A0A2P2GIM6"/>
<dbReference type="InterPro" id="IPR009075">
    <property type="entry name" value="AcylCo_DH/oxidase_C"/>
</dbReference>
<evidence type="ECO:0000259" key="6">
    <source>
        <dbReference type="Pfam" id="PF00441"/>
    </source>
</evidence>
<evidence type="ECO:0000313" key="9">
    <source>
        <dbReference type="Proteomes" id="UP000265325"/>
    </source>
</evidence>
<organism evidence="8 9">
    <name type="scientific">Streptomyces showdoensis</name>
    <dbReference type="NCBI Taxonomy" id="68268"/>
    <lineage>
        <taxon>Bacteria</taxon>
        <taxon>Bacillati</taxon>
        <taxon>Actinomycetota</taxon>
        <taxon>Actinomycetes</taxon>
        <taxon>Kitasatosporales</taxon>
        <taxon>Streptomycetaceae</taxon>
        <taxon>Streptomyces</taxon>
    </lineage>
</organism>
<dbReference type="EMBL" id="LAQS01000039">
    <property type="protein sequence ID" value="KKZ71376.1"/>
    <property type="molecule type" value="Genomic_DNA"/>
</dbReference>